<dbReference type="PANTHER" id="PTHR13947:SF37">
    <property type="entry name" value="LD18367P"/>
    <property type="match status" value="1"/>
</dbReference>
<comment type="caution">
    <text evidence="3">The sequence shown here is derived from an EMBL/GenBank/DDBJ whole genome shotgun (WGS) entry which is preliminary data.</text>
</comment>
<organism evidence="3 5">
    <name type="scientific">Aureimonas ureilytica</name>
    <dbReference type="NCBI Taxonomy" id="401562"/>
    <lineage>
        <taxon>Bacteria</taxon>
        <taxon>Pseudomonadati</taxon>
        <taxon>Pseudomonadota</taxon>
        <taxon>Alphaproteobacteria</taxon>
        <taxon>Hyphomicrobiales</taxon>
        <taxon>Aurantimonadaceae</taxon>
        <taxon>Aureimonas</taxon>
    </lineage>
</organism>
<dbReference type="Gene3D" id="3.40.630.30">
    <property type="match status" value="1"/>
</dbReference>
<dbReference type="Proteomes" id="UP000078272">
    <property type="component" value="Unassembled WGS sequence"/>
</dbReference>
<evidence type="ECO:0000259" key="2">
    <source>
        <dbReference type="PROSITE" id="PS51186"/>
    </source>
</evidence>
<dbReference type="STRING" id="401562.NS365_15130"/>
<dbReference type="EMBL" id="LDPZ01000037">
    <property type="protein sequence ID" value="KTQ90084.1"/>
    <property type="molecule type" value="Genomic_DNA"/>
</dbReference>
<sequence length="157" mass="17475">MSEHPDRAAPSPRPYIRQDRDACLALFDGNVPRFFALSERADFARFLDRPSSDGTYLVLEREGRVVACGGFGVSADGATGELCWGMVDRTYHGQGLGRALTEARLRVAATKPGLRRIRLDTSQHTQGFYARFGFRTLSVTPDGYGPGLDRWDMILEF</sequence>
<gene>
    <name evidence="3" type="ORF">NS226_16350</name>
    <name evidence="4" type="ORF">NS365_15130</name>
</gene>
<accession>A0A175R535</accession>
<name>A0A175R535_9HYPH</name>
<dbReference type="OrthoDB" id="2380306at2"/>
<dbReference type="AlphaFoldDB" id="A0A175R535"/>
<feature type="domain" description="N-acetyltransferase" evidence="2">
    <location>
        <begin position="10"/>
        <end position="157"/>
    </location>
</feature>
<dbReference type="PANTHER" id="PTHR13947">
    <property type="entry name" value="GNAT FAMILY N-ACETYLTRANSFERASE"/>
    <property type="match status" value="1"/>
</dbReference>
<dbReference type="InterPro" id="IPR000182">
    <property type="entry name" value="GNAT_dom"/>
</dbReference>
<evidence type="ECO:0000313" key="3">
    <source>
        <dbReference type="EMBL" id="KTQ90084.1"/>
    </source>
</evidence>
<keyword evidence="1 3" id="KW-0808">Transferase</keyword>
<evidence type="ECO:0000313" key="6">
    <source>
        <dbReference type="Proteomes" id="UP000078529"/>
    </source>
</evidence>
<dbReference type="PROSITE" id="PS51186">
    <property type="entry name" value="GNAT"/>
    <property type="match status" value="1"/>
</dbReference>
<dbReference type="EMBL" id="LDQA01000035">
    <property type="protein sequence ID" value="KTR04513.1"/>
    <property type="molecule type" value="Genomic_DNA"/>
</dbReference>
<dbReference type="PATRIC" id="fig|401562.3.peg.2993"/>
<dbReference type="InterPro" id="IPR016181">
    <property type="entry name" value="Acyl_CoA_acyltransferase"/>
</dbReference>
<dbReference type="Proteomes" id="UP000078529">
    <property type="component" value="Unassembled WGS sequence"/>
</dbReference>
<dbReference type="InterPro" id="IPR050769">
    <property type="entry name" value="NAT_camello-type"/>
</dbReference>
<dbReference type="RefSeq" id="WP_058601119.1">
    <property type="nucleotide sequence ID" value="NZ_LDPZ01000037.1"/>
</dbReference>
<dbReference type="Pfam" id="PF00583">
    <property type="entry name" value="Acetyltransf_1"/>
    <property type="match status" value="1"/>
</dbReference>
<reference evidence="5 6" key="1">
    <citation type="journal article" date="2016" name="Front. Microbiol.">
        <title>Genomic Resource of Rice Seed Associated Bacteria.</title>
        <authorList>
            <person name="Midha S."/>
            <person name="Bansal K."/>
            <person name="Sharma S."/>
            <person name="Kumar N."/>
            <person name="Patil P.P."/>
            <person name="Chaudhry V."/>
            <person name="Patil P.B."/>
        </authorList>
    </citation>
    <scope>NUCLEOTIDE SEQUENCE [LARGE SCALE GENOMIC DNA]</scope>
    <source>
        <strain evidence="3 5">NS226</strain>
        <strain evidence="4 6">NS365</strain>
    </source>
</reference>
<evidence type="ECO:0000313" key="4">
    <source>
        <dbReference type="EMBL" id="KTR04513.1"/>
    </source>
</evidence>
<dbReference type="CDD" id="cd04301">
    <property type="entry name" value="NAT_SF"/>
    <property type="match status" value="1"/>
</dbReference>
<evidence type="ECO:0000313" key="5">
    <source>
        <dbReference type="Proteomes" id="UP000078272"/>
    </source>
</evidence>
<keyword evidence="6" id="KW-1185">Reference proteome</keyword>
<protein>
    <submittedName>
        <fullName evidence="3">GNAT family acetyltransferase</fullName>
    </submittedName>
</protein>
<proteinExistence type="predicted"/>
<evidence type="ECO:0000256" key="1">
    <source>
        <dbReference type="ARBA" id="ARBA00022679"/>
    </source>
</evidence>
<dbReference type="GO" id="GO:0008080">
    <property type="term" value="F:N-acetyltransferase activity"/>
    <property type="evidence" value="ECO:0007669"/>
    <property type="project" value="InterPro"/>
</dbReference>
<dbReference type="SUPFAM" id="SSF55729">
    <property type="entry name" value="Acyl-CoA N-acyltransferases (Nat)"/>
    <property type="match status" value="1"/>
</dbReference>